<feature type="compositionally biased region" description="Basic and acidic residues" evidence="3">
    <location>
        <begin position="363"/>
        <end position="379"/>
    </location>
</feature>
<dbReference type="Gene3D" id="1.10.510.10">
    <property type="entry name" value="Transferase(Phosphotransferase) domain 1"/>
    <property type="match status" value="1"/>
</dbReference>
<dbReference type="GO" id="GO:0043539">
    <property type="term" value="F:protein serine/threonine kinase activator activity"/>
    <property type="evidence" value="ECO:0007669"/>
    <property type="project" value="InterPro"/>
</dbReference>
<reference evidence="5" key="1">
    <citation type="submission" date="2017-11" db="EMBL/GenBank/DDBJ databases">
        <title>The sensing device of the deep-sea amphipod.</title>
        <authorList>
            <person name="Kobayashi H."/>
            <person name="Nagahama T."/>
            <person name="Arai W."/>
            <person name="Sasagawa Y."/>
            <person name="Umeda M."/>
            <person name="Hayashi T."/>
            <person name="Nikaido I."/>
            <person name="Watanabe H."/>
            <person name="Oguri K."/>
            <person name="Kitazato H."/>
            <person name="Fujioka K."/>
            <person name="Kido Y."/>
            <person name="Takami H."/>
        </authorList>
    </citation>
    <scope>NUCLEOTIDE SEQUENCE</scope>
    <source>
        <tissue evidence="5">Whole body</tissue>
    </source>
</reference>
<feature type="domain" description="Protein kinase" evidence="4">
    <location>
        <begin position="20"/>
        <end position="287"/>
    </location>
</feature>
<dbReference type="InterPro" id="IPR011009">
    <property type="entry name" value="Kinase-like_dom_sf"/>
</dbReference>
<evidence type="ECO:0000256" key="1">
    <source>
        <dbReference type="ARBA" id="ARBA00008874"/>
    </source>
</evidence>
<dbReference type="PANTHER" id="PTHR48014">
    <property type="entry name" value="SERINE/THREONINE-PROTEIN KINASE FRAY2"/>
    <property type="match status" value="1"/>
</dbReference>
<proteinExistence type="evidence at transcript level"/>
<dbReference type="Pfam" id="PF00069">
    <property type="entry name" value="Pkinase"/>
    <property type="match status" value="1"/>
</dbReference>
<feature type="binding site" evidence="2">
    <location>
        <position position="52"/>
    </location>
    <ligand>
        <name>ATP</name>
        <dbReference type="ChEBI" id="CHEBI:30616"/>
    </ligand>
</feature>
<evidence type="ECO:0000256" key="3">
    <source>
        <dbReference type="SAM" id="MobiDB-lite"/>
    </source>
</evidence>
<dbReference type="GO" id="GO:0004672">
    <property type="term" value="F:protein kinase activity"/>
    <property type="evidence" value="ECO:0007669"/>
    <property type="project" value="InterPro"/>
</dbReference>
<accession>A0A6A7G119</accession>
<dbReference type="PANTHER" id="PTHR48014:SF21">
    <property type="entry name" value="SERINE_THREONINE-PROTEIN KINASE FRAY2"/>
    <property type="match status" value="1"/>
</dbReference>
<evidence type="ECO:0000313" key="5">
    <source>
        <dbReference type="EMBL" id="LAC24628.1"/>
    </source>
</evidence>
<feature type="compositionally biased region" description="Low complexity" evidence="3">
    <location>
        <begin position="323"/>
        <end position="336"/>
    </location>
</feature>
<dbReference type="GO" id="GO:0005524">
    <property type="term" value="F:ATP binding"/>
    <property type="evidence" value="ECO:0007669"/>
    <property type="project" value="UniProtKB-UniRule"/>
</dbReference>
<evidence type="ECO:0000259" key="4">
    <source>
        <dbReference type="PROSITE" id="PS50011"/>
    </source>
</evidence>
<dbReference type="EMBL" id="IACT01005474">
    <property type="protein sequence ID" value="LAC24628.1"/>
    <property type="molecule type" value="mRNA"/>
</dbReference>
<keyword evidence="2" id="KW-0547">Nucleotide-binding</keyword>
<dbReference type="SMART" id="SM00220">
    <property type="entry name" value="S_TKc"/>
    <property type="match status" value="1"/>
</dbReference>
<dbReference type="Gene3D" id="3.30.200.20">
    <property type="entry name" value="Phosphorylase Kinase, domain 1"/>
    <property type="match status" value="1"/>
</dbReference>
<feature type="region of interest" description="Disordered" evidence="3">
    <location>
        <begin position="310"/>
        <end position="379"/>
    </location>
</feature>
<name>A0A6A7G119_9CRUS</name>
<keyword evidence="2" id="KW-0067">ATP-binding</keyword>
<dbReference type="InterPro" id="IPR047173">
    <property type="entry name" value="STRAD_A/B-like"/>
</dbReference>
<dbReference type="InterPro" id="IPR000719">
    <property type="entry name" value="Prot_kinase_dom"/>
</dbReference>
<evidence type="ECO:0000256" key="2">
    <source>
        <dbReference type="PROSITE-ProRule" id="PRU10141"/>
    </source>
</evidence>
<protein>
    <submittedName>
        <fullName evidence="5">Protein kinase superfamily protein</fullName>
    </submittedName>
</protein>
<comment type="similarity">
    <text evidence="1">Belongs to the protein kinase superfamily. STE Ser/Thr protein kinase family. STE20 subfamily.</text>
</comment>
<keyword evidence="5" id="KW-0418">Kinase</keyword>
<dbReference type="PROSITE" id="PS00107">
    <property type="entry name" value="PROTEIN_KINASE_ATP"/>
    <property type="match status" value="1"/>
</dbReference>
<sequence>MEKKRDPQGANDYPESASAYELTNKIGSGAFATVYAAKVLEGSQKGSFVAIKILDLDELETSWDVIEKETNLMRLLDHPNVIQSYCSFIDEVELWLVMPLMNGGSCAAIMRSRFKEGFGDEALIATILREILQGLQYLHDDNRIHRDVKAGNVLLSRDGEVRLADYGVAGCLMDAGQKKGATRTFTGTPAWMAPEVMEQTAGHDYKADIWSLGITSLELCYGRPPYANHAPMKILMLTLQSEPPSTDIYGDQAVKTSKVFKGFVSSCLKKDVSKRPSAKELLKHKFLKKARGAEYIRSVLFASDKDSRISKFGPESTPDKKSAQQASSAPKPSRQPISVEAFDFGDDDNSVPEPTNGVASSRGSRESGKHGRFTVEIEE</sequence>
<keyword evidence="5" id="KW-0808">Transferase</keyword>
<dbReference type="SUPFAM" id="SSF56112">
    <property type="entry name" value="Protein kinase-like (PK-like)"/>
    <property type="match status" value="1"/>
</dbReference>
<organism evidence="5">
    <name type="scientific">Hirondellea gigas</name>
    <dbReference type="NCBI Taxonomy" id="1518452"/>
    <lineage>
        <taxon>Eukaryota</taxon>
        <taxon>Metazoa</taxon>
        <taxon>Ecdysozoa</taxon>
        <taxon>Arthropoda</taxon>
        <taxon>Crustacea</taxon>
        <taxon>Multicrustacea</taxon>
        <taxon>Malacostraca</taxon>
        <taxon>Eumalacostraca</taxon>
        <taxon>Peracarida</taxon>
        <taxon>Amphipoda</taxon>
        <taxon>Amphilochidea</taxon>
        <taxon>Lysianassida</taxon>
        <taxon>Lysianassidira</taxon>
        <taxon>Lysianassoidea</taxon>
        <taxon>Lysianassidae</taxon>
        <taxon>Hirondellea</taxon>
    </lineage>
</organism>
<dbReference type="PROSITE" id="PS50011">
    <property type="entry name" value="PROTEIN_KINASE_DOM"/>
    <property type="match status" value="1"/>
</dbReference>
<dbReference type="InterPro" id="IPR017441">
    <property type="entry name" value="Protein_kinase_ATP_BS"/>
</dbReference>
<dbReference type="AlphaFoldDB" id="A0A6A7G119"/>